<evidence type="ECO:0000313" key="2">
    <source>
        <dbReference type="Proteomes" id="UP001054945"/>
    </source>
</evidence>
<evidence type="ECO:0000313" key="1">
    <source>
        <dbReference type="EMBL" id="GIX77828.1"/>
    </source>
</evidence>
<proteinExistence type="predicted"/>
<organism evidence="1 2">
    <name type="scientific">Caerostris extrusa</name>
    <name type="common">Bark spider</name>
    <name type="synonym">Caerostris bankana</name>
    <dbReference type="NCBI Taxonomy" id="172846"/>
    <lineage>
        <taxon>Eukaryota</taxon>
        <taxon>Metazoa</taxon>
        <taxon>Ecdysozoa</taxon>
        <taxon>Arthropoda</taxon>
        <taxon>Chelicerata</taxon>
        <taxon>Arachnida</taxon>
        <taxon>Araneae</taxon>
        <taxon>Araneomorphae</taxon>
        <taxon>Entelegynae</taxon>
        <taxon>Araneoidea</taxon>
        <taxon>Araneidae</taxon>
        <taxon>Caerostris</taxon>
    </lineage>
</organism>
<dbReference type="EMBL" id="BPLR01002794">
    <property type="protein sequence ID" value="GIX77828.1"/>
    <property type="molecule type" value="Genomic_DNA"/>
</dbReference>
<protein>
    <submittedName>
        <fullName evidence="1">Uncharacterized protein</fullName>
    </submittedName>
</protein>
<dbReference type="AlphaFoldDB" id="A0AAV4N008"/>
<accession>A0AAV4N008</accession>
<comment type="caution">
    <text evidence="1">The sequence shown here is derived from an EMBL/GenBank/DDBJ whole genome shotgun (WGS) entry which is preliminary data.</text>
</comment>
<reference evidence="1 2" key="1">
    <citation type="submission" date="2021-06" db="EMBL/GenBank/DDBJ databases">
        <title>Caerostris extrusa draft genome.</title>
        <authorList>
            <person name="Kono N."/>
            <person name="Arakawa K."/>
        </authorList>
    </citation>
    <scope>NUCLEOTIDE SEQUENCE [LARGE SCALE GENOMIC DNA]</scope>
</reference>
<keyword evidence="2" id="KW-1185">Reference proteome</keyword>
<name>A0AAV4N008_CAEEX</name>
<dbReference type="Proteomes" id="UP001054945">
    <property type="component" value="Unassembled WGS sequence"/>
</dbReference>
<gene>
    <name evidence="1" type="ORF">CEXT_416101</name>
</gene>
<sequence length="73" mass="8370">MTHNPFSTANRARSEILLVTVRSVRRPPEFLMLISQDHDAPDCPDLGGWPPRSPVLFRVLSPKHNQKIRQEVL</sequence>